<evidence type="ECO:0008006" key="4">
    <source>
        <dbReference type="Google" id="ProtNLM"/>
    </source>
</evidence>
<keyword evidence="3" id="KW-1185">Reference proteome</keyword>
<dbReference type="EMBL" id="BAABLD010000008">
    <property type="protein sequence ID" value="GAA5166918.1"/>
    <property type="molecule type" value="Genomic_DNA"/>
</dbReference>
<protein>
    <recommendedName>
        <fullName evidence="4">Lipoprotein</fullName>
    </recommendedName>
</protein>
<dbReference type="PROSITE" id="PS51257">
    <property type="entry name" value="PROKAR_LIPOPROTEIN"/>
    <property type="match status" value="1"/>
</dbReference>
<name>A0ABP9QTE1_9RHOO</name>
<reference evidence="3" key="1">
    <citation type="journal article" date="2019" name="Int. J. Syst. Evol. Microbiol.">
        <title>The Global Catalogue of Microorganisms (GCM) 10K type strain sequencing project: providing services to taxonomists for standard genome sequencing and annotation.</title>
        <authorList>
            <consortium name="The Broad Institute Genomics Platform"/>
            <consortium name="The Broad Institute Genome Sequencing Center for Infectious Disease"/>
            <person name="Wu L."/>
            <person name="Ma J."/>
        </authorList>
    </citation>
    <scope>NUCLEOTIDE SEQUENCE [LARGE SCALE GENOMIC DNA]</scope>
    <source>
        <strain evidence="3">JCM 18715</strain>
    </source>
</reference>
<keyword evidence="1" id="KW-0732">Signal</keyword>
<evidence type="ECO:0000256" key="1">
    <source>
        <dbReference type="SAM" id="SignalP"/>
    </source>
</evidence>
<comment type="caution">
    <text evidence="2">The sequence shown here is derived from an EMBL/GenBank/DDBJ whole genome shotgun (WGS) entry which is preliminary data.</text>
</comment>
<organism evidence="2 3">
    <name type="scientific">Viridibacterium curvum</name>
    <dbReference type="NCBI Taxonomy" id="1101404"/>
    <lineage>
        <taxon>Bacteria</taxon>
        <taxon>Pseudomonadati</taxon>
        <taxon>Pseudomonadota</taxon>
        <taxon>Betaproteobacteria</taxon>
        <taxon>Rhodocyclales</taxon>
        <taxon>Rhodocyclaceae</taxon>
        <taxon>Viridibacterium</taxon>
    </lineage>
</organism>
<feature type="signal peptide" evidence="1">
    <location>
        <begin position="1"/>
        <end position="22"/>
    </location>
</feature>
<dbReference type="RefSeq" id="WP_345533286.1">
    <property type="nucleotide sequence ID" value="NZ_BAABLD010000008.1"/>
</dbReference>
<dbReference type="Proteomes" id="UP001500547">
    <property type="component" value="Unassembled WGS sequence"/>
</dbReference>
<accession>A0ABP9QTE1</accession>
<evidence type="ECO:0000313" key="3">
    <source>
        <dbReference type="Proteomes" id="UP001500547"/>
    </source>
</evidence>
<proteinExistence type="predicted"/>
<feature type="chain" id="PRO_5047051087" description="Lipoprotein" evidence="1">
    <location>
        <begin position="23"/>
        <end position="215"/>
    </location>
</feature>
<sequence length="215" mass="24683">MRFLHFALALALCALTSCVSTSISVPFSVEQQAGQGMLALEVMNNPLQLAGTEFKWKLLEFRNEHTRQNYSLPAQQSVDGKSFMFVGNLPPGEYRLLWLISESIDLVVFDRKEPVPFPTFRIRAGQLTKADTLVVFRFEDRMDYFRRDWKAVGLTLDEDRLLPFLDQQLAATRKSRLPLNPAPWVDNKAYRDMLEICRLCWRSGTSFPACIDKAN</sequence>
<gene>
    <name evidence="2" type="ORF">GCM10025770_24720</name>
</gene>
<evidence type="ECO:0000313" key="2">
    <source>
        <dbReference type="EMBL" id="GAA5166918.1"/>
    </source>
</evidence>